<organism evidence="12 13">
    <name type="scientific">Chromatocurvus halotolerans</name>
    <dbReference type="NCBI Taxonomy" id="1132028"/>
    <lineage>
        <taxon>Bacteria</taxon>
        <taxon>Pseudomonadati</taxon>
        <taxon>Pseudomonadota</taxon>
        <taxon>Gammaproteobacteria</taxon>
        <taxon>Cellvibrionales</taxon>
        <taxon>Halieaceae</taxon>
        <taxon>Chromatocurvus</taxon>
    </lineage>
</organism>
<comment type="catalytic activity">
    <reaction evidence="8">
        <text>DNA(n) + a 2'-deoxyribonucleoside 5'-triphosphate = DNA(n+1) + diphosphate</text>
        <dbReference type="Rhea" id="RHEA:22508"/>
        <dbReference type="Rhea" id="RHEA-COMP:17339"/>
        <dbReference type="Rhea" id="RHEA-COMP:17340"/>
        <dbReference type="ChEBI" id="CHEBI:33019"/>
        <dbReference type="ChEBI" id="CHEBI:61560"/>
        <dbReference type="ChEBI" id="CHEBI:173112"/>
        <dbReference type="EC" id="2.7.7.7"/>
    </reaction>
</comment>
<evidence type="ECO:0000259" key="11">
    <source>
        <dbReference type="Pfam" id="PF14840"/>
    </source>
</evidence>
<dbReference type="InterPro" id="IPR032780">
    <property type="entry name" value="DNA_pol3_delt_C"/>
</dbReference>
<dbReference type="PANTHER" id="PTHR34388">
    <property type="entry name" value="DNA POLYMERASE III SUBUNIT DELTA"/>
    <property type="match status" value="1"/>
</dbReference>
<dbReference type="Pfam" id="PF14840">
    <property type="entry name" value="DNA_pol3_delt_C"/>
    <property type="match status" value="1"/>
</dbReference>
<dbReference type="CDD" id="cd18138">
    <property type="entry name" value="HLD_clamp_pol_III_delta"/>
    <property type="match status" value="1"/>
</dbReference>
<dbReference type="GO" id="GO:0003887">
    <property type="term" value="F:DNA-directed DNA polymerase activity"/>
    <property type="evidence" value="ECO:0007669"/>
    <property type="project" value="UniProtKB-UniRule"/>
</dbReference>
<evidence type="ECO:0000256" key="7">
    <source>
        <dbReference type="ARBA" id="ARBA00034754"/>
    </source>
</evidence>
<evidence type="ECO:0000256" key="8">
    <source>
        <dbReference type="ARBA" id="ARBA00049244"/>
    </source>
</evidence>
<evidence type="ECO:0000256" key="2">
    <source>
        <dbReference type="ARBA" id="ARBA00017703"/>
    </source>
</evidence>
<dbReference type="InterPro" id="IPR005790">
    <property type="entry name" value="DNA_polIII_delta"/>
</dbReference>
<gene>
    <name evidence="12" type="ORF">EV688_12717</name>
</gene>
<keyword evidence="3" id="KW-0808">Transferase</keyword>
<comment type="similarity">
    <text evidence="7">Belongs to the DNA polymerase HolA subunit family.</text>
</comment>
<sequence length="341" mass="37483">MRIYPEKLRGDLQKRLLPVYLVSGDETLLVQECADSIRVAARERGCSERIVMDAGRDFDWQELLQHASNLSLFSQQQLLELRLPDAKPGSEGSKAICRYLDNPSPDNTLLIVAGKLDRTAANSKWFRAIDSAGATLSLWPVNPGELPRWLQQRAAAAGLTLTSEAAALLAERTEGNLLAAAQEIEKLALLGENPHIDVDSVTDNVLSSARFGVFSMVDTALAGDARSTLRMLQGLRAEGVELAVVMWVIARELRLLQALVEDCAQGMRPQQALQQHRVWKSRLAAVGAALERHDRRSMPRILQLALQADAAAKGYGPGDAWQHLETLLLAIARRSALHPVR</sequence>
<dbReference type="Pfam" id="PF06144">
    <property type="entry name" value="DNA_pol3_delta"/>
    <property type="match status" value="1"/>
</dbReference>
<dbReference type="InterPro" id="IPR008921">
    <property type="entry name" value="DNA_pol3_clamp-load_cplx_C"/>
</dbReference>
<keyword evidence="5" id="KW-0235">DNA replication</keyword>
<dbReference type="NCBIfam" id="TIGR01128">
    <property type="entry name" value="holA"/>
    <property type="match status" value="1"/>
</dbReference>
<keyword evidence="4" id="KW-0548">Nucleotidyltransferase</keyword>
<dbReference type="PANTHER" id="PTHR34388:SF1">
    <property type="entry name" value="DNA POLYMERASE III SUBUNIT DELTA"/>
    <property type="match status" value="1"/>
</dbReference>
<keyword evidence="6" id="KW-0239">DNA-directed DNA polymerase</keyword>
<dbReference type="Gene3D" id="1.20.272.10">
    <property type="match status" value="1"/>
</dbReference>
<reference evidence="12 13" key="1">
    <citation type="submission" date="2019-03" db="EMBL/GenBank/DDBJ databases">
        <title>Genomic Encyclopedia of Type Strains, Phase IV (KMG-IV): sequencing the most valuable type-strain genomes for metagenomic binning, comparative biology and taxonomic classification.</title>
        <authorList>
            <person name="Goeker M."/>
        </authorList>
    </citation>
    <scope>NUCLEOTIDE SEQUENCE [LARGE SCALE GENOMIC DNA]</scope>
    <source>
        <strain evidence="12 13">DSM 23344</strain>
    </source>
</reference>
<dbReference type="GO" id="GO:0006261">
    <property type="term" value="P:DNA-templated DNA replication"/>
    <property type="evidence" value="ECO:0007669"/>
    <property type="project" value="TreeGrafter"/>
</dbReference>
<dbReference type="Gene3D" id="1.10.8.60">
    <property type="match status" value="1"/>
</dbReference>
<protein>
    <recommendedName>
        <fullName evidence="2 9">DNA polymerase III subunit delta</fullName>
        <ecNumber evidence="1 9">2.7.7.7</ecNumber>
    </recommendedName>
</protein>
<dbReference type="GO" id="GO:0009360">
    <property type="term" value="C:DNA polymerase III complex"/>
    <property type="evidence" value="ECO:0007669"/>
    <property type="project" value="UniProtKB-UniRule"/>
</dbReference>
<dbReference type="EMBL" id="SLWX01000027">
    <property type="protein sequence ID" value="TCO70232.1"/>
    <property type="molecule type" value="Genomic_DNA"/>
</dbReference>
<proteinExistence type="inferred from homology"/>
<evidence type="ECO:0000259" key="10">
    <source>
        <dbReference type="Pfam" id="PF06144"/>
    </source>
</evidence>
<dbReference type="Proteomes" id="UP000294980">
    <property type="component" value="Unassembled WGS sequence"/>
</dbReference>
<feature type="domain" description="DNA polymerase III subunit delta C-terminal" evidence="11">
    <location>
        <begin position="214"/>
        <end position="333"/>
    </location>
</feature>
<dbReference type="GO" id="GO:0003677">
    <property type="term" value="F:DNA binding"/>
    <property type="evidence" value="ECO:0007669"/>
    <property type="project" value="InterPro"/>
</dbReference>
<evidence type="ECO:0000256" key="6">
    <source>
        <dbReference type="ARBA" id="ARBA00022932"/>
    </source>
</evidence>
<name>A0A4R2KD61_9GAMM</name>
<keyword evidence="13" id="KW-1185">Reference proteome</keyword>
<dbReference type="SUPFAM" id="SSF52540">
    <property type="entry name" value="P-loop containing nucleoside triphosphate hydrolases"/>
    <property type="match status" value="1"/>
</dbReference>
<dbReference type="SUPFAM" id="SSF48019">
    <property type="entry name" value="post-AAA+ oligomerization domain-like"/>
    <property type="match status" value="1"/>
</dbReference>
<evidence type="ECO:0000256" key="4">
    <source>
        <dbReference type="ARBA" id="ARBA00022695"/>
    </source>
</evidence>
<dbReference type="Gene3D" id="3.40.50.300">
    <property type="entry name" value="P-loop containing nucleotide triphosphate hydrolases"/>
    <property type="match status" value="1"/>
</dbReference>
<evidence type="ECO:0000256" key="5">
    <source>
        <dbReference type="ARBA" id="ARBA00022705"/>
    </source>
</evidence>
<dbReference type="AlphaFoldDB" id="A0A4R2KD61"/>
<feature type="domain" description="DNA polymerase III delta N-terminal" evidence="10">
    <location>
        <begin position="20"/>
        <end position="130"/>
    </location>
</feature>
<evidence type="ECO:0000256" key="3">
    <source>
        <dbReference type="ARBA" id="ARBA00022679"/>
    </source>
</evidence>
<dbReference type="InterPro" id="IPR027417">
    <property type="entry name" value="P-loop_NTPase"/>
</dbReference>
<dbReference type="EC" id="2.7.7.7" evidence="1 9"/>
<dbReference type="InterPro" id="IPR010372">
    <property type="entry name" value="DNA_pol3_delta_N"/>
</dbReference>
<evidence type="ECO:0000256" key="9">
    <source>
        <dbReference type="NCBIfam" id="TIGR01128"/>
    </source>
</evidence>
<evidence type="ECO:0000256" key="1">
    <source>
        <dbReference type="ARBA" id="ARBA00012417"/>
    </source>
</evidence>
<comment type="caution">
    <text evidence="12">The sequence shown here is derived from an EMBL/GenBank/DDBJ whole genome shotgun (WGS) entry which is preliminary data.</text>
</comment>
<evidence type="ECO:0000313" key="13">
    <source>
        <dbReference type="Proteomes" id="UP000294980"/>
    </source>
</evidence>
<dbReference type="OrthoDB" id="9770982at2"/>
<accession>A0A4R2KD61</accession>
<dbReference type="RefSeq" id="WP_117319655.1">
    <property type="nucleotide sequence ID" value="NZ_QQSW01000033.1"/>
</dbReference>
<evidence type="ECO:0000313" key="12">
    <source>
        <dbReference type="EMBL" id="TCO70232.1"/>
    </source>
</evidence>